<evidence type="ECO:0000313" key="2">
    <source>
        <dbReference type="Proteomes" id="UP000310200"/>
    </source>
</evidence>
<reference evidence="1 2" key="1">
    <citation type="journal article" date="2019" name="Philos. Trans. R. Soc. Lond., B, Biol. Sci.">
        <title>Ant behaviour and brain gene expression of defending hosts depend on the ecological success of the intruding social parasite.</title>
        <authorList>
            <person name="Kaur R."/>
            <person name="Stoldt M."/>
            <person name="Jongepier E."/>
            <person name="Feldmeyer B."/>
            <person name="Menzel F."/>
            <person name="Bornberg-Bauer E."/>
            <person name="Foitzik S."/>
        </authorList>
    </citation>
    <scope>NUCLEOTIDE SEQUENCE [LARGE SCALE GENOMIC DNA]</scope>
    <source>
        <tissue evidence="1">Whole body</tissue>
    </source>
</reference>
<evidence type="ECO:0000313" key="1">
    <source>
        <dbReference type="EMBL" id="TGZ48986.1"/>
    </source>
</evidence>
<protein>
    <submittedName>
        <fullName evidence="1">Uncharacterized protein</fullName>
    </submittedName>
</protein>
<proteinExistence type="predicted"/>
<dbReference type="AlphaFoldDB" id="A0A4S2KIP5"/>
<name>A0A4S2KIP5_9HYME</name>
<organism evidence="1 2">
    <name type="scientific">Temnothorax longispinosus</name>
    <dbReference type="NCBI Taxonomy" id="300112"/>
    <lineage>
        <taxon>Eukaryota</taxon>
        <taxon>Metazoa</taxon>
        <taxon>Ecdysozoa</taxon>
        <taxon>Arthropoda</taxon>
        <taxon>Hexapoda</taxon>
        <taxon>Insecta</taxon>
        <taxon>Pterygota</taxon>
        <taxon>Neoptera</taxon>
        <taxon>Endopterygota</taxon>
        <taxon>Hymenoptera</taxon>
        <taxon>Apocrita</taxon>
        <taxon>Aculeata</taxon>
        <taxon>Formicoidea</taxon>
        <taxon>Formicidae</taxon>
        <taxon>Myrmicinae</taxon>
        <taxon>Temnothorax</taxon>
    </lineage>
</organism>
<dbReference type="EMBL" id="QBLH01002277">
    <property type="protein sequence ID" value="TGZ48986.1"/>
    <property type="molecule type" value="Genomic_DNA"/>
</dbReference>
<sequence>MLRVILRIYSDAKNINQSETYENMSKKTLLCIHTDTVVTALCLSLSTLLCYKISKEVYQRLSRRVLRHDVLQTCYRTTSLFKHLRIVTSKETNFKFMNILLDKYLTNDVLIKCYSKNILICLTLSVIHQSVKDTYFRRHTDCVLVKLSHVETNNKRCKLLHNAFGSTLHLRLSTKEERYASQKFNVIEKSLFTSFVYMVLTLKKRMHRANRSNAEEMLTNVVELGARSAYIFHVMFTFLKELLVQLHDASAVLAFTASMLKRIFRSCETYNKDIVDLYLKKLRSYVRLLRRSSKYHTAQTQKYVLQTMKQ</sequence>
<feature type="non-terminal residue" evidence="1">
    <location>
        <position position="310"/>
    </location>
</feature>
<accession>A0A4S2KIP5</accession>
<gene>
    <name evidence="1" type="ORF">DBV15_12805</name>
</gene>
<keyword evidence="2" id="KW-1185">Reference proteome</keyword>
<comment type="caution">
    <text evidence="1">The sequence shown here is derived from an EMBL/GenBank/DDBJ whole genome shotgun (WGS) entry which is preliminary data.</text>
</comment>
<dbReference type="Proteomes" id="UP000310200">
    <property type="component" value="Unassembled WGS sequence"/>
</dbReference>